<dbReference type="AlphaFoldDB" id="A0A495WIF2"/>
<evidence type="ECO:0000256" key="1">
    <source>
        <dbReference type="SAM" id="SignalP"/>
    </source>
</evidence>
<organism evidence="2 3">
    <name type="scientific">Coprobacter fastidiosus NSB1 = JCM 33896</name>
    <dbReference type="NCBI Taxonomy" id="1349822"/>
    <lineage>
        <taxon>Bacteria</taxon>
        <taxon>Pseudomonadati</taxon>
        <taxon>Bacteroidota</taxon>
        <taxon>Bacteroidia</taxon>
        <taxon>Bacteroidales</taxon>
        <taxon>Barnesiellaceae</taxon>
        <taxon>Coprobacter</taxon>
    </lineage>
</organism>
<dbReference type="Proteomes" id="UP000269493">
    <property type="component" value="Unassembled WGS sequence"/>
</dbReference>
<evidence type="ECO:0008006" key="4">
    <source>
        <dbReference type="Google" id="ProtNLM"/>
    </source>
</evidence>
<name>A0A495WIF2_9BACT</name>
<sequence length="133" mass="15696">MKTLLLISYLLISFSCFCQKVSHIDISYVDPNTDFAYTISNTEFESTFKEEIKTKKISDKKDIAQIIFELNNLRIFKPCTSLDIRIKMEIWNDNKLLSEVYIDRFFVLKNGMTFNLSKSLKKIIYREIGFPIK</sequence>
<keyword evidence="3" id="KW-1185">Reference proteome</keyword>
<keyword evidence="1" id="KW-0732">Signal</keyword>
<protein>
    <recommendedName>
        <fullName evidence="4">DUF4468 domain-containing protein</fullName>
    </recommendedName>
</protein>
<accession>A0A495WIF2</accession>
<proteinExistence type="predicted"/>
<dbReference type="EMBL" id="RBXN01000001">
    <property type="protein sequence ID" value="RKT61060.1"/>
    <property type="molecule type" value="Genomic_DNA"/>
</dbReference>
<comment type="caution">
    <text evidence="2">The sequence shown here is derived from an EMBL/GenBank/DDBJ whole genome shotgun (WGS) entry which is preliminary data.</text>
</comment>
<dbReference type="PROSITE" id="PS51257">
    <property type="entry name" value="PROKAR_LIPOPROTEIN"/>
    <property type="match status" value="1"/>
</dbReference>
<dbReference type="GeneID" id="92927259"/>
<evidence type="ECO:0000313" key="3">
    <source>
        <dbReference type="Proteomes" id="UP000269493"/>
    </source>
</evidence>
<feature type="chain" id="PRO_5019730655" description="DUF4468 domain-containing protein" evidence="1">
    <location>
        <begin position="19"/>
        <end position="133"/>
    </location>
</feature>
<gene>
    <name evidence="2" type="ORF">BC742_0099</name>
</gene>
<feature type="signal peptide" evidence="1">
    <location>
        <begin position="1"/>
        <end position="18"/>
    </location>
</feature>
<evidence type="ECO:0000313" key="2">
    <source>
        <dbReference type="EMBL" id="RKT61060.1"/>
    </source>
</evidence>
<reference evidence="2 3" key="1">
    <citation type="submission" date="2018-10" db="EMBL/GenBank/DDBJ databases">
        <title>Genomic Encyclopedia of Archaeal and Bacterial Type Strains, Phase II (KMG-II): from individual species to whole genera.</title>
        <authorList>
            <person name="Goeker M."/>
        </authorList>
    </citation>
    <scope>NUCLEOTIDE SEQUENCE [LARGE SCALE GENOMIC DNA]</scope>
    <source>
        <strain evidence="2 3">NSB1</strain>
    </source>
</reference>
<dbReference type="RefSeq" id="WP_022599626.1">
    <property type="nucleotide sequence ID" value="NZ_KI440778.1"/>
</dbReference>